<feature type="chain" id="PRO_5032979647" description="Porin" evidence="2">
    <location>
        <begin position="24"/>
        <end position="499"/>
    </location>
</feature>
<evidence type="ECO:0000256" key="2">
    <source>
        <dbReference type="SAM" id="SignalP"/>
    </source>
</evidence>
<comment type="caution">
    <text evidence="3">The sequence shown here is derived from an EMBL/GenBank/DDBJ whole genome shotgun (WGS) entry which is preliminary data.</text>
</comment>
<sequence>MRRRLSGAIGIVGSLAFASAAGAADLPARAAPPPVFAVLDWTGFYVGAHIGTVIDRGSGGTVASGDGGLFPSPNFGGRGGRTGNAIGTLDGRDLFTGGHAGYNWQTGGLVLGVEGDVSSLGRIDDIVASGRARLGFGTPQFLIYGTAGVAYLSQSGGRAGVFVGGNGGNGGNGGAVPGLGGDAGQGGNGFGTLSIPAAGGDRVGFVGGAGFEARLSPQVGAGIEALYHVFDGAPLGGGLARDFLTVRGRLTFHLTPAGLPAPALAVGDRWGGAYAGGHFGAVHGLSANAIDRVALAPGEAGETGIRGIDGGGGGGGAVAFAGLRRKPSVIGGVHLGYNWQAGNWVYGGEADASFADNATFETLGTVRGRLGFLSAGILFYGTAGVAIDRNAGIRTIFAENGGPGGDGGAVLAPPGGAGGAGGRTFVLRNGDTQVGFVVGGGLEARITERLTAGAEALYYDLGNARPVALPATAGRFFTAGSGTEAFVLRTRLSYSFTSP</sequence>
<reference evidence="3 4" key="1">
    <citation type="submission" date="2020-08" db="EMBL/GenBank/DDBJ databases">
        <title>Genomic Encyclopedia of Type Strains, Phase IV (KMG-IV): sequencing the most valuable type-strain genomes for metagenomic binning, comparative biology and taxonomic classification.</title>
        <authorList>
            <person name="Goeker M."/>
        </authorList>
    </citation>
    <scope>NUCLEOTIDE SEQUENCE [LARGE SCALE GENOMIC DNA]</scope>
    <source>
        <strain evidence="3 4">DSM 2163</strain>
    </source>
</reference>
<keyword evidence="2" id="KW-0732">Signal</keyword>
<dbReference type="Proteomes" id="UP000583454">
    <property type="component" value="Unassembled WGS sequence"/>
</dbReference>
<feature type="signal peptide" evidence="2">
    <location>
        <begin position="1"/>
        <end position="23"/>
    </location>
</feature>
<dbReference type="PANTHER" id="PTHR34001">
    <property type="entry name" value="BLL7405 PROTEIN"/>
    <property type="match status" value="1"/>
</dbReference>
<evidence type="ECO:0000256" key="1">
    <source>
        <dbReference type="ARBA" id="ARBA00038306"/>
    </source>
</evidence>
<evidence type="ECO:0008006" key="5">
    <source>
        <dbReference type="Google" id="ProtNLM"/>
    </source>
</evidence>
<dbReference type="RefSeq" id="WP_183569175.1">
    <property type="nucleotide sequence ID" value="NZ_JACHOP010000007.1"/>
</dbReference>
<accession>A0A840ZKB2</accession>
<evidence type="ECO:0000313" key="3">
    <source>
        <dbReference type="EMBL" id="MBB5757535.1"/>
    </source>
</evidence>
<proteinExistence type="inferred from homology"/>
<organism evidence="3 4">
    <name type="scientific">Methylorubrum rhodinum</name>
    <dbReference type="NCBI Taxonomy" id="29428"/>
    <lineage>
        <taxon>Bacteria</taxon>
        <taxon>Pseudomonadati</taxon>
        <taxon>Pseudomonadota</taxon>
        <taxon>Alphaproteobacteria</taxon>
        <taxon>Hyphomicrobiales</taxon>
        <taxon>Methylobacteriaceae</taxon>
        <taxon>Methylorubrum</taxon>
    </lineage>
</organism>
<dbReference type="AlphaFoldDB" id="A0A840ZKB2"/>
<dbReference type="InterPro" id="IPR011250">
    <property type="entry name" value="OMP/PagP_B-barrel"/>
</dbReference>
<comment type="similarity">
    <text evidence="1">Belongs to the Omp25/RopB family.</text>
</comment>
<name>A0A840ZKB2_9HYPH</name>
<evidence type="ECO:0000313" key="4">
    <source>
        <dbReference type="Proteomes" id="UP000583454"/>
    </source>
</evidence>
<keyword evidence="4" id="KW-1185">Reference proteome</keyword>
<protein>
    <recommendedName>
        <fullName evidence="5">Porin</fullName>
    </recommendedName>
</protein>
<gene>
    <name evidence="3" type="ORF">HNR00_002248</name>
</gene>
<dbReference type="EMBL" id="JACHOP010000007">
    <property type="protein sequence ID" value="MBB5757535.1"/>
    <property type="molecule type" value="Genomic_DNA"/>
</dbReference>
<dbReference type="InterPro" id="IPR051692">
    <property type="entry name" value="OMP-like"/>
</dbReference>
<dbReference type="PANTHER" id="PTHR34001:SF3">
    <property type="entry name" value="BLL7405 PROTEIN"/>
    <property type="match status" value="1"/>
</dbReference>
<dbReference type="SUPFAM" id="SSF56925">
    <property type="entry name" value="OMPA-like"/>
    <property type="match status" value="2"/>
</dbReference>